<dbReference type="CDD" id="cd16344">
    <property type="entry name" value="LMWPAP"/>
    <property type="match status" value="1"/>
</dbReference>
<proteinExistence type="inferred from homology"/>
<evidence type="ECO:0000259" key="6">
    <source>
        <dbReference type="SMART" id="SM00226"/>
    </source>
</evidence>
<dbReference type="EC" id="3.1.3.48" evidence="2"/>
<organism evidence="7 8">
    <name type="scientific">Luteolibacter algae</name>
    <dbReference type="NCBI Taxonomy" id="454151"/>
    <lineage>
        <taxon>Bacteria</taxon>
        <taxon>Pseudomonadati</taxon>
        <taxon>Verrucomicrobiota</taxon>
        <taxon>Verrucomicrobiia</taxon>
        <taxon>Verrucomicrobiales</taxon>
        <taxon>Verrucomicrobiaceae</taxon>
        <taxon>Luteolibacter</taxon>
    </lineage>
</organism>
<dbReference type="InterPro" id="IPR023485">
    <property type="entry name" value="Ptyr_pPase"/>
</dbReference>
<comment type="similarity">
    <text evidence="1">Belongs to the low molecular weight phosphotyrosine protein phosphatase family.</text>
</comment>
<dbReference type="InterPro" id="IPR017867">
    <property type="entry name" value="Tyr_phospatase_low_mol_wt"/>
</dbReference>
<gene>
    <name evidence="7" type="ORF">ACFSSA_14000</name>
</gene>
<dbReference type="PRINTS" id="PR00719">
    <property type="entry name" value="LMWPTPASE"/>
</dbReference>
<evidence type="ECO:0000256" key="2">
    <source>
        <dbReference type="ARBA" id="ARBA00013064"/>
    </source>
</evidence>
<evidence type="ECO:0000313" key="8">
    <source>
        <dbReference type="Proteomes" id="UP001597375"/>
    </source>
</evidence>
<evidence type="ECO:0000256" key="1">
    <source>
        <dbReference type="ARBA" id="ARBA00011063"/>
    </source>
</evidence>
<dbReference type="Gene3D" id="3.40.50.2300">
    <property type="match status" value="1"/>
</dbReference>
<evidence type="ECO:0000313" key="7">
    <source>
        <dbReference type="EMBL" id="MFD2257790.1"/>
    </source>
</evidence>
<sequence>MTASKRVLFVCTGNTCRSPMAEALFRKAIEGRNDYSVGSAGVAASKGSPCSRETAEICKAVKAPLANFKSQPVSAKLLEDATHVFTMTKGHLAVLEEHFPEFSDKYYLACEFVDLPGKGLGADVPDPIGMGKSAYVEVAKVMEQAIPAIIAYIDQTTPRKA</sequence>
<dbReference type="InterPro" id="IPR050438">
    <property type="entry name" value="LMW_PTPase"/>
</dbReference>
<protein>
    <recommendedName>
        <fullName evidence="2">protein-tyrosine-phosphatase</fullName>
        <ecNumber evidence="2">3.1.3.48</ecNumber>
    </recommendedName>
</protein>
<keyword evidence="8" id="KW-1185">Reference proteome</keyword>
<name>A0ABW5DBF6_9BACT</name>
<dbReference type="SUPFAM" id="SSF52788">
    <property type="entry name" value="Phosphotyrosine protein phosphatases I"/>
    <property type="match status" value="1"/>
</dbReference>
<comment type="catalytic activity">
    <reaction evidence="5">
        <text>O-phospho-L-tyrosyl-[protein] + H2O = L-tyrosyl-[protein] + phosphate</text>
        <dbReference type="Rhea" id="RHEA:10684"/>
        <dbReference type="Rhea" id="RHEA-COMP:10136"/>
        <dbReference type="Rhea" id="RHEA-COMP:20101"/>
        <dbReference type="ChEBI" id="CHEBI:15377"/>
        <dbReference type="ChEBI" id="CHEBI:43474"/>
        <dbReference type="ChEBI" id="CHEBI:46858"/>
        <dbReference type="ChEBI" id="CHEBI:61978"/>
        <dbReference type="EC" id="3.1.3.48"/>
    </reaction>
</comment>
<dbReference type="Pfam" id="PF01451">
    <property type="entry name" value="LMWPc"/>
    <property type="match status" value="1"/>
</dbReference>
<dbReference type="PANTHER" id="PTHR11717:SF31">
    <property type="entry name" value="LOW MOLECULAR WEIGHT PROTEIN-TYROSINE-PHOSPHATASE ETP-RELATED"/>
    <property type="match status" value="1"/>
</dbReference>
<evidence type="ECO:0000256" key="5">
    <source>
        <dbReference type="ARBA" id="ARBA00051722"/>
    </source>
</evidence>
<evidence type="ECO:0000256" key="4">
    <source>
        <dbReference type="ARBA" id="ARBA00022912"/>
    </source>
</evidence>
<dbReference type="Proteomes" id="UP001597375">
    <property type="component" value="Unassembled WGS sequence"/>
</dbReference>
<keyword evidence="4" id="KW-0904">Protein phosphatase</keyword>
<feature type="domain" description="Phosphotyrosine protein phosphatase I" evidence="6">
    <location>
        <begin position="5"/>
        <end position="152"/>
    </location>
</feature>
<dbReference type="InterPro" id="IPR036196">
    <property type="entry name" value="Ptyr_pPase_sf"/>
</dbReference>
<keyword evidence="3" id="KW-0378">Hydrolase</keyword>
<dbReference type="EMBL" id="JBHUIT010000031">
    <property type="protein sequence ID" value="MFD2257790.1"/>
    <property type="molecule type" value="Genomic_DNA"/>
</dbReference>
<comment type="caution">
    <text evidence="7">The sequence shown here is derived from an EMBL/GenBank/DDBJ whole genome shotgun (WGS) entry which is preliminary data.</text>
</comment>
<reference evidence="8" key="1">
    <citation type="journal article" date="2019" name="Int. J. Syst. Evol. Microbiol.">
        <title>The Global Catalogue of Microorganisms (GCM) 10K type strain sequencing project: providing services to taxonomists for standard genome sequencing and annotation.</title>
        <authorList>
            <consortium name="The Broad Institute Genomics Platform"/>
            <consortium name="The Broad Institute Genome Sequencing Center for Infectious Disease"/>
            <person name="Wu L."/>
            <person name="Ma J."/>
        </authorList>
    </citation>
    <scope>NUCLEOTIDE SEQUENCE [LARGE SCALE GENOMIC DNA]</scope>
    <source>
        <strain evidence="8">CGMCC 4.7106</strain>
    </source>
</reference>
<accession>A0ABW5DBF6</accession>
<dbReference type="PANTHER" id="PTHR11717">
    <property type="entry name" value="LOW MOLECULAR WEIGHT PROTEIN TYROSINE PHOSPHATASE"/>
    <property type="match status" value="1"/>
</dbReference>
<evidence type="ECO:0000256" key="3">
    <source>
        <dbReference type="ARBA" id="ARBA00022801"/>
    </source>
</evidence>
<dbReference type="RefSeq" id="WP_386821150.1">
    <property type="nucleotide sequence ID" value="NZ_JBHUIT010000031.1"/>
</dbReference>
<dbReference type="SMART" id="SM00226">
    <property type="entry name" value="LMWPc"/>
    <property type="match status" value="1"/>
</dbReference>